<keyword evidence="3" id="KW-0548">Nucleotidyltransferase</keyword>
<feature type="region of interest" description="Disordered" evidence="16">
    <location>
        <begin position="266"/>
        <end position="291"/>
    </location>
</feature>
<feature type="region of interest" description="Disordered" evidence="16">
    <location>
        <begin position="1"/>
        <end position="43"/>
    </location>
</feature>
<feature type="domain" description="CCHC-type" evidence="17">
    <location>
        <begin position="315"/>
        <end position="330"/>
    </location>
</feature>
<keyword evidence="21" id="KW-1185">Reference proteome</keyword>
<evidence type="ECO:0000256" key="5">
    <source>
        <dbReference type="ARBA" id="ARBA00022723"/>
    </source>
</evidence>
<gene>
    <name evidence="20" type="ORF">CXB51_012080</name>
</gene>
<feature type="region of interest" description="Disordered" evidence="16">
    <location>
        <begin position="339"/>
        <end position="378"/>
    </location>
</feature>
<feature type="domain" description="Integrase catalytic" evidence="19">
    <location>
        <begin position="1069"/>
        <end position="1232"/>
    </location>
</feature>
<evidence type="ECO:0000256" key="8">
    <source>
        <dbReference type="ARBA" id="ARBA00022801"/>
    </source>
</evidence>
<feature type="domain" description="Reverse transcriptase" evidence="18">
    <location>
        <begin position="617"/>
        <end position="796"/>
    </location>
</feature>
<evidence type="ECO:0000256" key="16">
    <source>
        <dbReference type="SAM" id="MobiDB-lite"/>
    </source>
</evidence>
<dbReference type="InterPro" id="IPR016197">
    <property type="entry name" value="Chromo-like_dom_sf"/>
</dbReference>
<keyword evidence="14" id="KW-0233">DNA recombination</keyword>
<feature type="compositionally biased region" description="Low complexity" evidence="16">
    <location>
        <begin position="281"/>
        <end position="291"/>
    </location>
</feature>
<evidence type="ECO:0000256" key="12">
    <source>
        <dbReference type="ARBA" id="ARBA00022932"/>
    </source>
</evidence>
<evidence type="ECO:0000256" key="7">
    <source>
        <dbReference type="ARBA" id="ARBA00022759"/>
    </source>
</evidence>
<dbReference type="GO" id="GO:0004519">
    <property type="term" value="F:endonuclease activity"/>
    <property type="evidence" value="ECO:0007669"/>
    <property type="project" value="UniProtKB-KW"/>
</dbReference>
<dbReference type="Pfam" id="PF00078">
    <property type="entry name" value="RVT_1"/>
    <property type="match status" value="1"/>
</dbReference>
<keyword evidence="11" id="KW-0695">RNA-directed DNA polymerase</keyword>
<keyword evidence="15" id="KW-0863">Zinc-finger</keyword>
<dbReference type="SUPFAM" id="SSF50630">
    <property type="entry name" value="Acid proteases"/>
    <property type="match status" value="1"/>
</dbReference>
<dbReference type="SUPFAM" id="SSF54160">
    <property type="entry name" value="Chromo domain-like"/>
    <property type="match status" value="1"/>
</dbReference>
<evidence type="ECO:0000259" key="19">
    <source>
        <dbReference type="PROSITE" id="PS50994"/>
    </source>
</evidence>
<dbReference type="InterPro" id="IPR000477">
    <property type="entry name" value="RT_dom"/>
</dbReference>
<dbReference type="CDD" id="cd01647">
    <property type="entry name" value="RT_LTR"/>
    <property type="match status" value="1"/>
</dbReference>
<dbReference type="Gene3D" id="3.10.10.10">
    <property type="entry name" value="HIV Type 1 Reverse Transcriptase, subunit A, domain 1"/>
    <property type="match status" value="1"/>
</dbReference>
<dbReference type="Gene3D" id="3.30.420.10">
    <property type="entry name" value="Ribonuclease H-like superfamily/Ribonuclease H"/>
    <property type="match status" value="1"/>
</dbReference>
<keyword evidence="2" id="KW-0808">Transferase</keyword>
<dbReference type="InterPro" id="IPR041588">
    <property type="entry name" value="Integrase_H2C2"/>
</dbReference>
<dbReference type="Pfam" id="PF24626">
    <property type="entry name" value="SH3_Tf2-1"/>
    <property type="match status" value="1"/>
</dbReference>
<dbReference type="InterPro" id="IPR056924">
    <property type="entry name" value="SH3_Tf2-1"/>
</dbReference>
<evidence type="ECO:0000256" key="10">
    <source>
        <dbReference type="ARBA" id="ARBA00022908"/>
    </source>
</evidence>
<dbReference type="OrthoDB" id="1738613at2759"/>
<dbReference type="InterPro" id="IPR050951">
    <property type="entry name" value="Retrovirus_Pol_polyprotein"/>
</dbReference>
<dbReference type="InterPro" id="IPR036397">
    <property type="entry name" value="RNaseH_sf"/>
</dbReference>
<dbReference type="SUPFAM" id="SSF53098">
    <property type="entry name" value="Ribonuclease H-like"/>
    <property type="match status" value="1"/>
</dbReference>
<dbReference type="GO" id="GO:0006310">
    <property type="term" value="P:DNA recombination"/>
    <property type="evidence" value="ECO:0007669"/>
    <property type="project" value="UniProtKB-KW"/>
</dbReference>
<dbReference type="GO" id="GO:0004190">
    <property type="term" value="F:aspartic-type endopeptidase activity"/>
    <property type="evidence" value="ECO:0007669"/>
    <property type="project" value="UniProtKB-KW"/>
</dbReference>
<dbReference type="Gene3D" id="1.10.340.70">
    <property type="match status" value="1"/>
</dbReference>
<dbReference type="GO" id="GO:0003677">
    <property type="term" value="F:DNA binding"/>
    <property type="evidence" value="ECO:0007669"/>
    <property type="project" value="UniProtKB-KW"/>
</dbReference>
<evidence type="ECO:0000259" key="18">
    <source>
        <dbReference type="PROSITE" id="PS50878"/>
    </source>
</evidence>
<dbReference type="FunFam" id="3.30.70.270:FF:000045">
    <property type="entry name" value="Transposon Tf2-7 polyprotein"/>
    <property type="match status" value="1"/>
</dbReference>
<evidence type="ECO:0000313" key="20">
    <source>
        <dbReference type="EMBL" id="KAG8494355.1"/>
    </source>
</evidence>
<dbReference type="Pfam" id="PF00098">
    <property type="entry name" value="zf-CCHC"/>
    <property type="match status" value="1"/>
</dbReference>
<evidence type="ECO:0000256" key="1">
    <source>
        <dbReference type="ARBA" id="ARBA00022670"/>
    </source>
</evidence>
<keyword evidence="5" id="KW-0479">Metal-binding</keyword>
<dbReference type="InterPro" id="IPR001584">
    <property type="entry name" value="Integrase_cat-core"/>
</dbReference>
<evidence type="ECO:0000256" key="13">
    <source>
        <dbReference type="ARBA" id="ARBA00023125"/>
    </source>
</evidence>
<dbReference type="PROSITE" id="PS50878">
    <property type="entry name" value="RT_POL"/>
    <property type="match status" value="1"/>
</dbReference>
<dbReference type="InterPro" id="IPR005162">
    <property type="entry name" value="Retrotrans_gag_dom"/>
</dbReference>
<keyword evidence="8" id="KW-0378">Hydrolase</keyword>
<dbReference type="CDD" id="cd00303">
    <property type="entry name" value="retropepsin_like"/>
    <property type="match status" value="1"/>
</dbReference>
<sequence length="1435" mass="165456">MSTDRAQSEEAGSHAPAPERAQREVEVTSSIRPVSEGQGEEAKRAFFQQAQAFPPAPPPVPEILQGTGTESVRKGKAPVDKIRKYGAEKFRAAVDDDSERAEFWLENTTRVLEELSCTPEECLKCAVSLLKDTAYHWWNTKASVVPKEEITWEFFQTEFRKKYISQRFLDQKRKEFLELKQGNRSVSEYEREFVRLSKYAREWVQFEAEMCKRFEEGLNEDIKLLIEILEIREFATLAERAYKAEELSKEKKQAEREARIFTIGYSGKERGSQRTNPRPSTPSVTSVGSVGTPKPRCQYCNKIYFGECRFKSGACYRCGSFDHFLRDCPEMVEKEVEQISKPSNLVSRGRPPRPSSNASGSRGATKDTAGRPEVRAPARTYAIRAREDTSTPDVITGTFSLLDTDITALIDPGSTHSYICVKLAIVKNLSVEPTEFVVKVSNPLGQSVLVDKICKNCPLMVRGYCFSADLMLLLFDEFDVILGMDWLTQHDAVVNCRHKYIMLKCQNGELLRVKSDQTEGLSDVISVMAAQRYVKKGYDAYLAYVLDTKVSESKIQAVPVVCEFSDVFPEELPGLPPEREVEFSIDLIPGTTPISIAPYRMAPTELKELKTQLQELVDRGFIRPSHSPWGAPVLFVKKKDGSLRLCIDYRQLNKVTIKNKYPLPRIDDLFDQLKGATVFLKIDLRSGYYQLRVKESDVPKTAFRTRYGHYEFLVMPFGLTNAPAVFMDLMNRIFRLYLDRFVVVFIDDILVYSRDEEEHAEHLRTVLQILREKQLYAKFSKCEFWLREVGFLGHIVSAEGIRVDPSKISAIVNWSPPKNVSEVRSFLGLAGYYRRFVQGFSMIASPMTRLLQKDVKFEWTDECQQSFNRLKDLLTKAPVLVQPERKDLNLRQRRWLELIKDYDLIIDYHPGKANVVADALSRKSLFALRAMNTWLSLTDDGSILAELRAKPTFLQQICEAQKNDEKLQVKRAQCESSNDPEFQVDSDGCLLFKGRVCVPQNSELIQKILREAHSGTMSVHPGSNKMYNDLKKMYWWSGMKRDISEFVSRCLICQQVKAEHQVPSGLLQPITIPEWKWERITMDFVSGLPLSPRKKDAIWVIVDRLTKSAHFIPVRMDYSLDKLAELYISEIVRLHGVSVSIISDRDPRFTSRFWDKLQEALGTQLYFSTTFHPQTDGQSERVIQVLEDMLRCCILEFEGNWERYLPLIEFAYNNSYQSSIKMAPYKALYGRKCRTPLYWTELSERKIHGIDLIRETEEKVKVIRDSLKAAFDRQKSYADLKRKEIEFQVGDKVFLKVSPWKKVLRFGRKGKLSPRFIGPYEIIERIGPVAYRLALPPELDRIHNVFHVSMLRHRSDPSHVISPTEVEIQPDMTYSEEPVKILARETKELKNKKINLVKVLWQKHEIEEATWEPEETMRKQYPNLFTGKIFEDENP</sequence>
<dbReference type="GO" id="GO:0015074">
    <property type="term" value="P:DNA integration"/>
    <property type="evidence" value="ECO:0007669"/>
    <property type="project" value="UniProtKB-KW"/>
</dbReference>
<keyword evidence="7" id="KW-0255">Endonuclease</keyword>
<evidence type="ECO:0000256" key="4">
    <source>
        <dbReference type="ARBA" id="ARBA00022722"/>
    </source>
</evidence>
<comment type="caution">
    <text evidence="20">The sequence shown here is derived from an EMBL/GenBank/DDBJ whole genome shotgun (WGS) entry which is preliminary data.</text>
</comment>
<dbReference type="Gene3D" id="4.10.60.10">
    <property type="entry name" value="Zinc finger, CCHC-type"/>
    <property type="match status" value="1"/>
</dbReference>
<evidence type="ECO:0000256" key="9">
    <source>
        <dbReference type="ARBA" id="ARBA00022842"/>
    </source>
</evidence>
<keyword evidence="4" id="KW-0540">Nuclease</keyword>
<dbReference type="Pfam" id="PF17921">
    <property type="entry name" value="Integrase_H2C2"/>
    <property type="match status" value="1"/>
</dbReference>
<protein>
    <recommendedName>
        <fullName evidence="22">Reverse transcriptase</fullName>
    </recommendedName>
</protein>
<accession>A0A8J5Z4F8</accession>
<dbReference type="Gene3D" id="2.40.70.10">
    <property type="entry name" value="Acid Proteases"/>
    <property type="match status" value="1"/>
</dbReference>
<dbReference type="SUPFAM" id="SSF56672">
    <property type="entry name" value="DNA/RNA polymerases"/>
    <property type="match status" value="1"/>
</dbReference>
<dbReference type="InterPro" id="IPR021109">
    <property type="entry name" value="Peptidase_aspartic_dom_sf"/>
</dbReference>
<evidence type="ECO:0000256" key="3">
    <source>
        <dbReference type="ARBA" id="ARBA00022695"/>
    </source>
</evidence>
<proteinExistence type="predicted"/>
<keyword evidence="1" id="KW-0645">Protease</keyword>
<evidence type="ECO:0000256" key="14">
    <source>
        <dbReference type="ARBA" id="ARBA00023172"/>
    </source>
</evidence>
<dbReference type="PROSITE" id="PS50158">
    <property type="entry name" value="ZF_CCHC"/>
    <property type="match status" value="1"/>
</dbReference>
<evidence type="ECO:0000256" key="6">
    <source>
        <dbReference type="ARBA" id="ARBA00022750"/>
    </source>
</evidence>
<keyword evidence="9" id="KW-0460">Magnesium</keyword>
<evidence type="ECO:0000256" key="15">
    <source>
        <dbReference type="PROSITE-ProRule" id="PRU00047"/>
    </source>
</evidence>
<keyword evidence="10" id="KW-0229">DNA integration</keyword>
<dbReference type="GO" id="GO:0003964">
    <property type="term" value="F:RNA-directed DNA polymerase activity"/>
    <property type="evidence" value="ECO:0007669"/>
    <property type="project" value="UniProtKB-KW"/>
</dbReference>
<name>A0A8J5Z4F8_9ROSI</name>
<reference evidence="20 21" key="1">
    <citation type="journal article" date="2021" name="bioRxiv">
        <title>The Gossypium anomalum genome as a resource for cotton improvement and evolutionary analysis of hybrid incompatibility.</title>
        <authorList>
            <person name="Grover C.E."/>
            <person name="Yuan D."/>
            <person name="Arick M.A."/>
            <person name="Miller E.R."/>
            <person name="Hu G."/>
            <person name="Peterson D.G."/>
            <person name="Wendel J.F."/>
            <person name="Udall J.A."/>
        </authorList>
    </citation>
    <scope>NUCLEOTIDE SEQUENCE [LARGE SCALE GENOMIC DNA]</scope>
    <source>
        <strain evidence="20">JFW-Udall</strain>
        <tissue evidence="20">Leaf</tissue>
    </source>
</reference>
<keyword evidence="13" id="KW-0238">DNA-binding</keyword>
<dbReference type="SMART" id="SM00343">
    <property type="entry name" value="ZnF_C2HC"/>
    <property type="match status" value="1"/>
</dbReference>
<organism evidence="20 21">
    <name type="scientific">Gossypium anomalum</name>
    <dbReference type="NCBI Taxonomy" id="47600"/>
    <lineage>
        <taxon>Eukaryota</taxon>
        <taxon>Viridiplantae</taxon>
        <taxon>Streptophyta</taxon>
        <taxon>Embryophyta</taxon>
        <taxon>Tracheophyta</taxon>
        <taxon>Spermatophyta</taxon>
        <taxon>Magnoliopsida</taxon>
        <taxon>eudicotyledons</taxon>
        <taxon>Gunneridae</taxon>
        <taxon>Pentapetalae</taxon>
        <taxon>rosids</taxon>
        <taxon>malvids</taxon>
        <taxon>Malvales</taxon>
        <taxon>Malvaceae</taxon>
        <taxon>Malvoideae</taxon>
        <taxon>Gossypium</taxon>
    </lineage>
</organism>
<evidence type="ECO:0000313" key="21">
    <source>
        <dbReference type="Proteomes" id="UP000701853"/>
    </source>
</evidence>
<dbReference type="GO" id="GO:0003887">
    <property type="term" value="F:DNA-directed DNA polymerase activity"/>
    <property type="evidence" value="ECO:0007669"/>
    <property type="project" value="UniProtKB-KW"/>
</dbReference>
<dbReference type="EMBL" id="JAHUZN010000005">
    <property type="protein sequence ID" value="KAG8494355.1"/>
    <property type="molecule type" value="Genomic_DNA"/>
</dbReference>
<evidence type="ECO:0000256" key="11">
    <source>
        <dbReference type="ARBA" id="ARBA00022918"/>
    </source>
</evidence>
<feature type="compositionally biased region" description="Basic and acidic residues" evidence="16">
    <location>
        <begin position="364"/>
        <end position="376"/>
    </location>
</feature>
<dbReference type="GO" id="GO:0006508">
    <property type="term" value="P:proteolysis"/>
    <property type="evidence" value="ECO:0007669"/>
    <property type="project" value="UniProtKB-KW"/>
</dbReference>
<evidence type="ECO:0000256" key="2">
    <source>
        <dbReference type="ARBA" id="ARBA00022679"/>
    </source>
</evidence>
<dbReference type="InterPro" id="IPR043502">
    <property type="entry name" value="DNA/RNA_pol_sf"/>
</dbReference>
<dbReference type="FunFam" id="3.10.10.10:FF:000007">
    <property type="entry name" value="Retrovirus-related Pol polyprotein from transposon 17.6-like Protein"/>
    <property type="match status" value="1"/>
</dbReference>
<dbReference type="PROSITE" id="PS50994">
    <property type="entry name" value="INTEGRASE"/>
    <property type="match status" value="1"/>
</dbReference>
<dbReference type="InterPro" id="IPR043128">
    <property type="entry name" value="Rev_trsase/Diguanyl_cyclase"/>
</dbReference>
<feature type="compositionally biased region" description="Basic and acidic residues" evidence="16">
    <location>
        <begin position="1"/>
        <end position="12"/>
    </location>
</feature>
<dbReference type="Pfam" id="PF08284">
    <property type="entry name" value="RVP_2"/>
    <property type="match status" value="1"/>
</dbReference>
<dbReference type="Pfam" id="PF03732">
    <property type="entry name" value="Retrotrans_gag"/>
    <property type="match status" value="1"/>
</dbReference>
<keyword evidence="6" id="KW-0064">Aspartyl protease</keyword>
<dbReference type="PANTHER" id="PTHR37984">
    <property type="entry name" value="PROTEIN CBG26694"/>
    <property type="match status" value="1"/>
</dbReference>
<dbReference type="Proteomes" id="UP000701853">
    <property type="component" value="Chromosome 5"/>
</dbReference>
<keyword evidence="15" id="KW-0862">Zinc</keyword>
<dbReference type="GO" id="GO:0008270">
    <property type="term" value="F:zinc ion binding"/>
    <property type="evidence" value="ECO:0007669"/>
    <property type="project" value="UniProtKB-KW"/>
</dbReference>
<keyword evidence="12" id="KW-0239">DNA-directed DNA polymerase</keyword>
<dbReference type="Gene3D" id="3.30.70.270">
    <property type="match status" value="2"/>
</dbReference>
<dbReference type="InterPro" id="IPR001878">
    <property type="entry name" value="Znf_CCHC"/>
</dbReference>
<dbReference type="InterPro" id="IPR012337">
    <property type="entry name" value="RNaseH-like_sf"/>
</dbReference>
<evidence type="ECO:0000259" key="17">
    <source>
        <dbReference type="PROSITE" id="PS50158"/>
    </source>
</evidence>
<evidence type="ECO:0008006" key="22">
    <source>
        <dbReference type="Google" id="ProtNLM"/>
    </source>
</evidence>
<dbReference type="PANTHER" id="PTHR37984:SF5">
    <property type="entry name" value="PROTEIN NYNRIN-LIKE"/>
    <property type="match status" value="1"/>
</dbReference>